<dbReference type="GO" id="GO:0003700">
    <property type="term" value="F:DNA-binding transcription factor activity"/>
    <property type="evidence" value="ECO:0007669"/>
    <property type="project" value="InterPro"/>
</dbReference>
<dbReference type="STRING" id="349521.HCH_03311"/>
<evidence type="ECO:0000313" key="5">
    <source>
        <dbReference type="EMBL" id="ABC30066.1"/>
    </source>
</evidence>
<dbReference type="eggNOG" id="COG1846">
    <property type="taxonomic scope" value="Bacteria"/>
</dbReference>
<dbReference type="InterPro" id="IPR036390">
    <property type="entry name" value="WH_DNA-bd_sf"/>
</dbReference>
<protein>
    <submittedName>
        <fullName evidence="5">Transcriptional regulator</fullName>
    </submittedName>
</protein>
<evidence type="ECO:0000259" key="4">
    <source>
        <dbReference type="PROSITE" id="PS50995"/>
    </source>
</evidence>
<dbReference type="PANTHER" id="PTHR33164:SF57">
    <property type="entry name" value="MARR-FAMILY TRANSCRIPTIONAL REGULATOR"/>
    <property type="match status" value="1"/>
</dbReference>
<reference evidence="5 6" key="1">
    <citation type="journal article" date="2005" name="Nucleic Acids Res.">
        <title>Genomic blueprint of Hahella chejuensis, a marine microbe producing an algicidal agent.</title>
        <authorList>
            <person name="Jeong H."/>
            <person name="Yim J.H."/>
            <person name="Lee C."/>
            <person name="Choi S.-H."/>
            <person name="Park Y.K."/>
            <person name="Yoon S.H."/>
            <person name="Hur C.-G."/>
            <person name="Kang H.-Y."/>
            <person name="Kim D."/>
            <person name="Lee H.H."/>
            <person name="Park K.H."/>
            <person name="Park S.-H."/>
            <person name="Park H.-S."/>
            <person name="Lee H.K."/>
            <person name="Oh T.K."/>
            <person name="Kim J.F."/>
        </authorList>
    </citation>
    <scope>NUCLEOTIDE SEQUENCE [LARGE SCALE GENOMIC DNA]</scope>
    <source>
        <strain evidence="5 6">KCTC 2396</strain>
    </source>
</reference>
<dbReference type="HOGENOM" id="CLU_083287_18_6_6"/>
<keyword evidence="1" id="KW-0805">Transcription regulation</keyword>
<dbReference type="AlphaFoldDB" id="Q2SH08"/>
<feature type="domain" description="HTH marR-type" evidence="4">
    <location>
        <begin position="12"/>
        <end position="146"/>
    </location>
</feature>
<dbReference type="RefSeq" id="WP_011397135.1">
    <property type="nucleotide sequence ID" value="NC_007645.1"/>
</dbReference>
<accession>Q2SH08</accession>
<gene>
    <name evidence="5" type="ordered locus">HCH_03311</name>
</gene>
<keyword evidence="3" id="KW-0804">Transcription</keyword>
<sequence length="150" mass="17120">MSENHIPETNVGESLHRLLHAYKRAMRQAYQEVNLTLAVSHIRSLKVINHAREKNTVCTAQVIAERLQRDKAQITRVVKDLLEEGLIEKRDNPEDRRSQLLQLTQKGVDAYKTIKEVEALAGSRMAQGLNADEIREFVKLANAMAENLKH</sequence>
<dbReference type="InterPro" id="IPR000835">
    <property type="entry name" value="HTH_MarR-typ"/>
</dbReference>
<name>Q2SH08_HAHCH</name>
<evidence type="ECO:0000313" key="6">
    <source>
        <dbReference type="Proteomes" id="UP000000238"/>
    </source>
</evidence>
<dbReference type="SUPFAM" id="SSF46785">
    <property type="entry name" value="Winged helix' DNA-binding domain"/>
    <property type="match status" value="1"/>
</dbReference>
<dbReference type="SMART" id="SM00347">
    <property type="entry name" value="HTH_MARR"/>
    <property type="match status" value="1"/>
</dbReference>
<proteinExistence type="predicted"/>
<evidence type="ECO:0000256" key="3">
    <source>
        <dbReference type="ARBA" id="ARBA00023163"/>
    </source>
</evidence>
<evidence type="ECO:0000256" key="1">
    <source>
        <dbReference type="ARBA" id="ARBA00023015"/>
    </source>
</evidence>
<dbReference type="Gene3D" id="1.10.10.10">
    <property type="entry name" value="Winged helix-like DNA-binding domain superfamily/Winged helix DNA-binding domain"/>
    <property type="match status" value="1"/>
</dbReference>
<dbReference type="PROSITE" id="PS01117">
    <property type="entry name" value="HTH_MARR_1"/>
    <property type="match status" value="1"/>
</dbReference>
<dbReference type="Proteomes" id="UP000000238">
    <property type="component" value="Chromosome"/>
</dbReference>
<keyword evidence="6" id="KW-1185">Reference proteome</keyword>
<dbReference type="GO" id="GO:0006950">
    <property type="term" value="P:response to stress"/>
    <property type="evidence" value="ECO:0007669"/>
    <property type="project" value="TreeGrafter"/>
</dbReference>
<evidence type="ECO:0000256" key="2">
    <source>
        <dbReference type="ARBA" id="ARBA00023125"/>
    </source>
</evidence>
<organism evidence="5 6">
    <name type="scientific">Hahella chejuensis (strain KCTC 2396)</name>
    <dbReference type="NCBI Taxonomy" id="349521"/>
    <lineage>
        <taxon>Bacteria</taxon>
        <taxon>Pseudomonadati</taxon>
        <taxon>Pseudomonadota</taxon>
        <taxon>Gammaproteobacteria</taxon>
        <taxon>Oceanospirillales</taxon>
        <taxon>Hahellaceae</taxon>
        <taxon>Hahella</taxon>
    </lineage>
</organism>
<dbReference type="InterPro" id="IPR036388">
    <property type="entry name" value="WH-like_DNA-bd_sf"/>
</dbReference>
<keyword evidence="2" id="KW-0238">DNA-binding</keyword>
<dbReference type="PROSITE" id="PS50995">
    <property type="entry name" value="HTH_MARR_2"/>
    <property type="match status" value="1"/>
</dbReference>
<dbReference type="EMBL" id="CP000155">
    <property type="protein sequence ID" value="ABC30066.1"/>
    <property type="molecule type" value="Genomic_DNA"/>
</dbReference>
<dbReference type="KEGG" id="hch:HCH_03311"/>
<dbReference type="PRINTS" id="PR00598">
    <property type="entry name" value="HTHMARR"/>
</dbReference>
<dbReference type="GO" id="GO:0003677">
    <property type="term" value="F:DNA binding"/>
    <property type="evidence" value="ECO:0007669"/>
    <property type="project" value="UniProtKB-KW"/>
</dbReference>
<dbReference type="InterPro" id="IPR023187">
    <property type="entry name" value="Tscrpt_reg_MarR-type_CS"/>
</dbReference>
<dbReference type="PANTHER" id="PTHR33164">
    <property type="entry name" value="TRANSCRIPTIONAL REGULATOR, MARR FAMILY"/>
    <property type="match status" value="1"/>
</dbReference>
<dbReference type="Pfam" id="PF12802">
    <property type="entry name" value="MarR_2"/>
    <property type="match status" value="1"/>
</dbReference>
<dbReference type="InterPro" id="IPR039422">
    <property type="entry name" value="MarR/SlyA-like"/>
</dbReference>